<name>B3ML85_DROAN</name>
<keyword evidence="10" id="KW-0496">Mitochondrion</keyword>
<evidence type="ECO:0000256" key="9">
    <source>
        <dbReference type="ARBA" id="ARBA00023010"/>
    </source>
</evidence>
<dbReference type="GO" id="GO:0005744">
    <property type="term" value="C:TIM23 mitochondrial import inner membrane translocase complex"/>
    <property type="evidence" value="ECO:0007669"/>
    <property type="project" value="TreeGrafter"/>
</dbReference>
<keyword evidence="9" id="KW-0811">Translocation</keyword>
<keyword evidence="13" id="KW-1185">Reference proteome</keyword>
<dbReference type="PANTHER" id="PTHR10485:SF0">
    <property type="entry name" value="AT05822P-RELATED"/>
    <property type="match status" value="1"/>
</dbReference>
<organism evidence="12 13">
    <name type="scientific">Drosophila ananassae</name>
    <name type="common">Fruit fly</name>
    <dbReference type="NCBI Taxonomy" id="7217"/>
    <lineage>
        <taxon>Eukaryota</taxon>
        <taxon>Metazoa</taxon>
        <taxon>Ecdysozoa</taxon>
        <taxon>Arthropoda</taxon>
        <taxon>Hexapoda</taxon>
        <taxon>Insecta</taxon>
        <taxon>Pterygota</taxon>
        <taxon>Neoptera</taxon>
        <taxon>Endopterygota</taxon>
        <taxon>Diptera</taxon>
        <taxon>Brachycera</taxon>
        <taxon>Muscomorpha</taxon>
        <taxon>Ephydroidea</taxon>
        <taxon>Drosophilidae</taxon>
        <taxon>Drosophila</taxon>
        <taxon>Sophophora</taxon>
    </lineage>
</organism>
<keyword evidence="12" id="KW-0378">Hydrolase</keyword>
<evidence type="ECO:0000256" key="5">
    <source>
        <dbReference type="ARBA" id="ARBA00022692"/>
    </source>
</evidence>
<dbReference type="OrthoDB" id="2261329at2759"/>
<dbReference type="HOGENOM" id="CLU_087811_0_1_1"/>
<dbReference type="eggNOG" id="KOG1652">
    <property type="taxonomic scope" value="Eukaryota"/>
</dbReference>
<protein>
    <submittedName>
        <fullName evidence="12">Uncharacterized protein</fullName>
    </submittedName>
</protein>
<keyword evidence="4" id="KW-0813">Transport</keyword>
<evidence type="ECO:0000256" key="2">
    <source>
        <dbReference type="ARBA" id="ARBA00004448"/>
    </source>
</evidence>
<keyword evidence="5" id="KW-0812">Transmembrane</keyword>
<evidence type="ECO:0000313" key="12">
    <source>
        <dbReference type="EMBL" id="EDV31703.1"/>
    </source>
</evidence>
<dbReference type="GO" id="GO:0016787">
    <property type="term" value="F:hydrolase activity"/>
    <property type="evidence" value="ECO:0007669"/>
    <property type="project" value="UniProtKB-KW"/>
</dbReference>
<comment type="similarity">
    <text evidence="3">Belongs to the Tim17/Tim22/Tim23 family.</text>
</comment>
<keyword evidence="8" id="KW-1133">Transmembrane helix</keyword>
<dbReference type="PhylomeDB" id="B3ML85"/>
<dbReference type="AlphaFoldDB" id="B3ML85"/>
<dbReference type="EMBL" id="CH902620">
    <property type="protein sequence ID" value="EDV31703.1"/>
    <property type="molecule type" value="Genomic_DNA"/>
</dbReference>
<comment type="subcellular location">
    <subcellularLocation>
        <location evidence="2">Mitochondrion inner membrane</location>
        <topology evidence="2">Multi-pass membrane protein</topology>
    </subcellularLocation>
</comment>
<evidence type="ECO:0000256" key="1">
    <source>
        <dbReference type="ARBA" id="ARBA00002959"/>
    </source>
</evidence>
<dbReference type="GeneID" id="6498296"/>
<dbReference type="GO" id="GO:0030150">
    <property type="term" value="P:protein import into mitochondrial matrix"/>
    <property type="evidence" value="ECO:0007669"/>
    <property type="project" value="TreeGrafter"/>
</dbReference>
<evidence type="ECO:0000313" key="13">
    <source>
        <dbReference type="Proteomes" id="UP000007801"/>
    </source>
</evidence>
<evidence type="ECO:0000256" key="4">
    <source>
        <dbReference type="ARBA" id="ARBA00022448"/>
    </source>
</evidence>
<reference evidence="12 13" key="1">
    <citation type="journal article" date="2007" name="Nature">
        <title>Evolution of genes and genomes on the Drosophila phylogeny.</title>
        <authorList>
            <consortium name="Drosophila 12 Genomes Consortium"/>
            <person name="Clark A.G."/>
            <person name="Eisen M.B."/>
            <person name="Smith D.R."/>
            <person name="Bergman C.M."/>
            <person name="Oliver B."/>
            <person name="Markow T.A."/>
            <person name="Kaufman T.C."/>
            <person name="Kellis M."/>
            <person name="Gelbart W."/>
            <person name="Iyer V.N."/>
            <person name="Pollard D.A."/>
            <person name="Sackton T.B."/>
            <person name="Larracuente A.M."/>
            <person name="Singh N.D."/>
            <person name="Abad J.P."/>
            <person name="Abt D.N."/>
            <person name="Adryan B."/>
            <person name="Aguade M."/>
            <person name="Akashi H."/>
            <person name="Anderson W.W."/>
            <person name="Aquadro C.F."/>
            <person name="Ardell D.H."/>
            <person name="Arguello R."/>
            <person name="Artieri C.G."/>
            <person name="Barbash D.A."/>
            <person name="Barker D."/>
            <person name="Barsanti P."/>
            <person name="Batterham P."/>
            <person name="Batzoglou S."/>
            <person name="Begun D."/>
            <person name="Bhutkar A."/>
            <person name="Blanco E."/>
            <person name="Bosak S.A."/>
            <person name="Bradley R.K."/>
            <person name="Brand A.D."/>
            <person name="Brent M.R."/>
            <person name="Brooks A.N."/>
            <person name="Brown R.H."/>
            <person name="Butlin R.K."/>
            <person name="Caggese C."/>
            <person name="Calvi B.R."/>
            <person name="Bernardo de Carvalho A."/>
            <person name="Caspi A."/>
            <person name="Castrezana S."/>
            <person name="Celniker S.E."/>
            <person name="Chang J.L."/>
            <person name="Chapple C."/>
            <person name="Chatterji S."/>
            <person name="Chinwalla A."/>
            <person name="Civetta A."/>
            <person name="Clifton S.W."/>
            <person name="Comeron J.M."/>
            <person name="Costello J.C."/>
            <person name="Coyne J.A."/>
            <person name="Daub J."/>
            <person name="David R.G."/>
            <person name="Delcher A.L."/>
            <person name="Delehaunty K."/>
            <person name="Do C.B."/>
            <person name="Ebling H."/>
            <person name="Edwards K."/>
            <person name="Eickbush T."/>
            <person name="Evans J.D."/>
            <person name="Filipski A."/>
            <person name="Findeiss S."/>
            <person name="Freyhult E."/>
            <person name="Fulton L."/>
            <person name="Fulton R."/>
            <person name="Garcia A.C."/>
            <person name="Gardiner A."/>
            <person name="Garfield D.A."/>
            <person name="Garvin B.E."/>
            <person name="Gibson G."/>
            <person name="Gilbert D."/>
            <person name="Gnerre S."/>
            <person name="Godfrey J."/>
            <person name="Good R."/>
            <person name="Gotea V."/>
            <person name="Gravely B."/>
            <person name="Greenberg A.J."/>
            <person name="Griffiths-Jones S."/>
            <person name="Gross S."/>
            <person name="Guigo R."/>
            <person name="Gustafson E.A."/>
            <person name="Haerty W."/>
            <person name="Hahn M.W."/>
            <person name="Halligan D.L."/>
            <person name="Halpern A.L."/>
            <person name="Halter G.M."/>
            <person name="Han M.V."/>
            <person name="Heger A."/>
            <person name="Hillier L."/>
            <person name="Hinrichs A.S."/>
            <person name="Holmes I."/>
            <person name="Hoskins R.A."/>
            <person name="Hubisz M.J."/>
            <person name="Hultmark D."/>
            <person name="Huntley M.A."/>
            <person name="Jaffe D.B."/>
            <person name="Jagadeeshan S."/>
            <person name="Jeck W.R."/>
            <person name="Johnson J."/>
            <person name="Jones C.D."/>
            <person name="Jordan W.C."/>
            <person name="Karpen G.H."/>
            <person name="Kataoka E."/>
            <person name="Keightley P.D."/>
            <person name="Kheradpour P."/>
            <person name="Kirkness E.F."/>
            <person name="Koerich L.B."/>
            <person name="Kristiansen K."/>
            <person name="Kudrna D."/>
            <person name="Kulathinal R.J."/>
            <person name="Kumar S."/>
            <person name="Kwok R."/>
            <person name="Lander E."/>
            <person name="Langley C.H."/>
            <person name="Lapoint R."/>
            <person name="Lazzaro B.P."/>
            <person name="Lee S.J."/>
            <person name="Levesque L."/>
            <person name="Li R."/>
            <person name="Lin C.F."/>
            <person name="Lin M.F."/>
            <person name="Lindblad-Toh K."/>
            <person name="Llopart A."/>
            <person name="Long M."/>
            <person name="Low L."/>
            <person name="Lozovsky E."/>
            <person name="Lu J."/>
            <person name="Luo M."/>
            <person name="Machado C.A."/>
            <person name="Makalowski W."/>
            <person name="Marzo M."/>
            <person name="Matsuda M."/>
            <person name="Matzkin L."/>
            <person name="McAllister B."/>
            <person name="McBride C.S."/>
            <person name="McKernan B."/>
            <person name="McKernan K."/>
            <person name="Mendez-Lago M."/>
            <person name="Minx P."/>
            <person name="Mollenhauer M.U."/>
            <person name="Montooth K."/>
            <person name="Mount S.M."/>
            <person name="Mu X."/>
            <person name="Myers E."/>
            <person name="Negre B."/>
            <person name="Newfeld S."/>
            <person name="Nielsen R."/>
            <person name="Noor M.A."/>
            <person name="O'Grady P."/>
            <person name="Pachter L."/>
            <person name="Papaceit M."/>
            <person name="Parisi M.J."/>
            <person name="Parisi M."/>
            <person name="Parts L."/>
            <person name="Pedersen J.S."/>
            <person name="Pesole G."/>
            <person name="Phillippy A.M."/>
            <person name="Ponting C.P."/>
            <person name="Pop M."/>
            <person name="Porcelli D."/>
            <person name="Powell J.R."/>
            <person name="Prohaska S."/>
            <person name="Pruitt K."/>
            <person name="Puig M."/>
            <person name="Quesneville H."/>
            <person name="Ram K.R."/>
            <person name="Rand D."/>
            <person name="Rasmussen M.D."/>
            <person name="Reed L.K."/>
            <person name="Reenan R."/>
            <person name="Reily A."/>
            <person name="Remington K.A."/>
            <person name="Rieger T.T."/>
            <person name="Ritchie M.G."/>
            <person name="Robin C."/>
            <person name="Rogers Y.H."/>
            <person name="Rohde C."/>
            <person name="Rozas J."/>
            <person name="Rubenfield M.J."/>
            <person name="Ruiz A."/>
            <person name="Russo S."/>
            <person name="Salzberg S.L."/>
            <person name="Sanchez-Gracia A."/>
            <person name="Saranga D.J."/>
            <person name="Sato H."/>
            <person name="Schaeffer S.W."/>
            <person name="Schatz M.C."/>
            <person name="Schlenke T."/>
            <person name="Schwartz R."/>
            <person name="Segarra C."/>
            <person name="Singh R.S."/>
            <person name="Sirot L."/>
            <person name="Sirota M."/>
            <person name="Sisneros N.B."/>
            <person name="Smith C.D."/>
            <person name="Smith T.F."/>
            <person name="Spieth J."/>
            <person name="Stage D.E."/>
            <person name="Stark A."/>
            <person name="Stephan W."/>
            <person name="Strausberg R.L."/>
            <person name="Strempel S."/>
            <person name="Sturgill D."/>
            <person name="Sutton G."/>
            <person name="Sutton G.G."/>
            <person name="Tao W."/>
            <person name="Teichmann S."/>
            <person name="Tobari Y.N."/>
            <person name="Tomimura Y."/>
            <person name="Tsolas J.M."/>
            <person name="Valente V.L."/>
            <person name="Venter E."/>
            <person name="Venter J.C."/>
            <person name="Vicario S."/>
            <person name="Vieira F.G."/>
            <person name="Vilella A.J."/>
            <person name="Villasante A."/>
            <person name="Walenz B."/>
            <person name="Wang J."/>
            <person name="Wasserman M."/>
            <person name="Watts T."/>
            <person name="Wilson D."/>
            <person name="Wilson R.K."/>
            <person name="Wing R.A."/>
            <person name="Wolfner M.F."/>
            <person name="Wong A."/>
            <person name="Wong G.K."/>
            <person name="Wu C.I."/>
            <person name="Wu G."/>
            <person name="Yamamoto D."/>
            <person name="Yang H.P."/>
            <person name="Yang S.P."/>
            <person name="Yorke J.A."/>
            <person name="Yoshida K."/>
            <person name="Zdobnov E."/>
            <person name="Zhang P."/>
            <person name="Zhang Y."/>
            <person name="Zimin A.V."/>
            <person name="Baldwin J."/>
            <person name="Abdouelleil A."/>
            <person name="Abdulkadir J."/>
            <person name="Abebe A."/>
            <person name="Abera B."/>
            <person name="Abreu J."/>
            <person name="Acer S.C."/>
            <person name="Aftuck L."/>
            <person name="Alexander A."/>
            <person name="An P."/>
            <person name="Anderson E."/>
            <person name="Anderson S."/>
            <person name="Arachi H."/>
            <person name="Azer M."/>
            <person name="Bachantsang P."/>
            <person name="Barry A."/>
            <person name="Bayul T."/>
            <person name="Berlin A."/>
            <person name="Bessette D."/>
            <person name="Bloom T."/>
            <person name="Blye J."/>
            <person name="Boguslavskiy L."/>
            <person name="Bonnet C."/>
            <person name="Boukhgalter B."/>
            <person name="Bourzgui I."/>
            <person name="Brown A."/>
            <person name="Cahill P."/>
            <person name="Channer S."/>
            <person name="Cheshatsang Y."/>
            <person name="Chuda L."/>
            <person name="Citroen M."/>
            <person name="Collymore A."/>
            <person name="Cooke P."/>
            <person name="Costello M."/>
            <person name="D'Aco K."/>
            <person name="Daza R."/>
            <person name="De Haan G."/>
            <person name="DeGray S."/>
            <person name="DeMaso C."/>
            <person name="Dhargay N."/>
            <person name="Dooley K."/>
            <person name="Dooley E."/>
            <person name="Doricent M."/>
            <person name="Dorje P."/>
            <person name="Dorjee K."/>
            <person name="Dupes A."/>
            <person name="Elong R."/>
            <person name="Falk J."/>
            <person name="Farina A."/>
            <person name="Faro S."/>
            <person name="Ferguson D."/>
            <person name="Fisher S."/>
            <person name="Foley C.D."/>
            <person name="Franke A."/>
            <person name="Friedrich D."/>
            <person name="Gadbois L."/>
            <person name="Gearin G."/>
            <person name="Gearin C.R."/>
            <person name="Giannoukos G."/>
            <person name="Goode T."/>
            <person name="Graham J."/>
            <person name="Grandbois E."/>
            <person name="Grewal S."/>
            <person name="Gyaltsen K."/>
            <person name="Hafez N."/>
            <person name="Hagos B."/>
            <person name="Hall J."/>
            <person name="Henson C."/>
            <person name="Hollinger A."/>
            <person name="Honan T."/>
            <person name="Huard M.D."/>
            <person name="Hughes L."/>
            <person name="Hurhula B."/>
            <person name="Husby M.E."/>
            <person name="Kamat A."/>
            <person name="Kanga B."/>
            <person name="Kashin S."/>
            <person name="Khazanovich D."/>
            <person name="Kisner P."/>
            <person name="Lance K."/>
            <person name="Lara M."/>
            <person name="Lee W."/>
            <person name="Lennon N."/>
            <person name="Letendre F."/>
            <person name="LeVine R."/>
            <person name="Lipovsky A."/>
            <person name="Liu X."/>
            <person name="Liu J."/>
            <person name="Liu S."/>
            <person name="Lokyitsang T."/>
            <person name="Lokyitsang Y."/>
            <person name="Lubonja R."/>
            <person name="Lui A."/>
            <person name="MacDonald P."/>
            <person name="Magnisalis V."/>
            <person name="Maru K."/>
            <person name="Matthews C."/>
            <person name="McCusker W."/>
            <person name="McDonough S."/>
            <person name="Mehta T."/>
            <person name="Meldrim J."/>
            <person name="Meneus L."/>
            <person name="Mihai O."/>
            <person name="Mihalev A."/>
            <person name="Mihova T."/>
            <person name="Mittelman R."/>
            <person name="Mlenga V."/>
            <person name="Montmayeur A."/>
            <person name="Mulrain L."/>
            <person name="Navidi A."/>
            <person name="Naylor J."/>
            <person name="Negash T."/>
            <person name="Nguyen T."/>
            <person name="Nguyen N."/>
            <person name="Nicol R."/>
            <person name="Norbu C."/>
            <person name="Norbu N."/>
            <person name="Novod N."/>
            <person name="O'Neill B."/>
            <person name="Osman S."/>
            <person name="Markiewicz E."/>
            <person name="Oyono O.L."/>
            <person name="Patti C."/>
            <person name="Phunkhang P."/>
            <person name="Pierre F."/>
            <person name="Priest M."/>
            <person name="Raghuraman S."/>
            <person name="Rege F."/>
            <person name="Reyes R."/>
            <person name="Rise C."/>
            <person name="Rogov P."/>
            <person name="Ross K."/>
            <person name="Ryan E."/>
            <person name="Settipalli S."/>
            <person name="Shea T."/>
            <person name="Sherpa N."/>
            <person name="Shi L."/>
            <person name="Shih D."/>
            <person name="Sparrow T."/>
            <person name="Spaulding J."/>
            <person name="Stalker J."/>
            <person name="Stange-Thomann N."/>
            <person name="Stavropoulos S."/>
            <person name="Stone C."/>
            <person name="Strader C."/>
            <person name="Tesfaye S."/>
            <person name="Thomson T."/>
            <person name="Thoulutsang Y."/>
            <person name="Thoulutsang D."/>
            <person name="Topham K."/>
            <person name="Topping I."/>
            <person name="Tsamla T."/>
            <person name="Vassiliev H."/>
            <person name="Vo A."/>
            <person name="Wangchuk T."/>
            <person name="Wangdi T."/>
            <person name="Weiand M."/>
            <person name="Wilkinson J."/>
            <person name="Wilson A."/>
            <person name="Yadav S."/>
            <person name="Young G."/>
            <person name="Yu Q."/>
            <person name="Zembek L."/>
            <person name="Zhong D."/>
            <person name="Zimmer A."/>
            <person name="Zwirko Z."/>
            <person name="Jaffe D.B."/>
            <person name="Alvarez P."/>
            <person name="Brockman W."/>
            <person name="Butler J."/>
            <person name="Chin C."/>
            <person name="Gnerre S."/>
            <person name="Grabherr M."/>
            <person name="Kleber M."/>
            <person name="Mauceli E."/>
            <person name="MacCallum I."/>
        </authorList>
    </citation>
    <scope>NUCLEOTIDE SEQUENCE [LARGE SCALE GENOMIC DNA]</scope>
    <source>
        <strain evidence="13">Tucson 14024-0371.13</strain>
    </source>
</reference>
<comment type="function">
    <text evidence="1">Essential component of the TIM23 complex, a complex that mediates the translocation of transit peptide-containing proteins across the mitochondrial inner membrane.</text>
</comment>
<evidence type="ECO:0000256" key="10">
    <source>
        <dbReference type="ARBA" id="ARBA00023128"/>
    </source>
</evidence>
<dbReference type="InParanoid" id="B3ML85"/>
<dbReference type="KEGG" id="dan:6498296"/>
<proteinExistence type="inferred from homology"/>
<dbReference type="Pfam" id="PF02466">
    <property type="entry name" value="Tim17"/>
    <property type="match status" value="1"/>
</dbReference>
<dbReference type="Proteomes" id="UP000007801">
    <property type="component" value="Unassembled WGS sequence"/>
</dbReference>
<keyword evidence="7" id="KW-0653">Protein transport</keyword>
<accession>B3ML85</accession>
<evidence type="ECO:0000256" key="11">
    <source>
        <dbReference type="ARBA" id="ARBA00023136"/>
    </source>
</evidence>
<evidence type="ECO:0000256" key="8">
    <source>
        <dbReference type="ARBA" id="ARBA00022989"/>
    </source>
</evidence>
<dbReference type="OMA" id="AIDHFPV"/>
<gene>
    <name evidence="12" type="primary">Dana\GF15488</name>
    <name evidence="12" type="synonym">dana_GLEANR_16254</name>
    <name evidence="12" type="ORF">GF15488</name>
</gene>
<dbReference type="GO" id="GO:0008320">
    <property type="term" value="F:protein transmembrane transporter activity"/>
    <property type="evidence" value="ECO:0007669"/>
    <property type="project" value="TreeGrafter"/>
</dbReference>
<sequence>MEYTRQPCPVRIVEDCGCGYMIGSIGGAMFQYLKGFRNSPSGVVRGLYYGLESVKIGTPGIAGSFALWGATFSTVDCALSQIRQRDDSWNSIVSGAVTGGISAARKGLLSMANGAFTGCLVLAMLEGAGAAVATIYADADQLEPRRPQWELEGINLQPTGTGLGQDFGLAEFDRVLDKCRTFKNPNKSVQNLKPSLVELVKLADVF</sequence>
<evidence type="ECO:0000256" key="3">
    <source>
        <dbReference type="ARBA" id="ARBA00008444"/>
    </source>
</evidence>
<keyword evidence="6" id="KW-0999">Mitochondrion inner membrane</keyword>
<dbReference type="STRING" id="7217.B3ML85"/>
<evidence type="ECO:0000256" key="6">
    <source>
        <dbReference type="ARBA" id="ARBA00022792"/>
    </source>
</evidence>
<keyword evidence="11" id="KW-0472">Membrane</keyword>
<evidence type="ECO:0000256" key="7">
    <source>
        <dbReference type="ARBA" id="ARBA00022927"/>
    </source>
</evidence>
<dbReference type="PANTHER" id="PTHR10485">
    <property type="entry name" value="MITOCHONDRIAL IMPORT INNER MEMBRANE TRANSLOCASE SUBUNIT TIM-17"/>
    <property type="match status" value="1"/>
</dbReference>